<dbReference type="EMBL" id="JAVDTR010000003">
    <property type="protein sequence ID" value="MDR6722925.1"/>
    <property type="molecule type" value="Genomic_DNA"/>
</dbReference>
<comment type="caution">
    <text evidence="1">The sequence shown here is derived from an EMBL/GenBank/DDBJ whole genome shotgun (WGS) entry which is preliminary data.</text>
</comment>
<dbReference type="Proteomes" id="UP001254832">
    <property type="component" value="Unassembled WGS sequence"/>
</dbReference>
<evidence type="ECO:0000313" key="2">
    <source>
        <dbReference type="Proteomes" id="UP001254832"/>
    </source>
</evidence>
<protein>
    <submittedName>
        <fullName evidence="1">Uncharacterized protein</fullName>
    </submittedName>
</protein>
<accession>A0AAP5GYF5</accession>
<gene>
    <name evidence="1" type="ORF">J2W91_001377</name>
</gene>
<proteinExistence type="predicted"/>
<organism evidence="1 2">
    <name type="scientific">Paenibacillus amylolyticus</name>
    <dbReference type="NCBI Taxonomy" id="1451"/>
    <lineage>
        <taxon>Bacteria</taxon>
        <taxon>Bacillati</taxon>
        <taxon>Bacillota</taxon>
        <taxon>Bacilli</taxon>
        <taxon>Bacillales</taxon>
        <taxon>Paenibacillaceae</taxon>
        <taxon>Paenibacillus</taxon>
    </lineage>
</organism>
<name>A0AAP5GYF5_PAEAM</name>
<sequence>MQDILEYVEHILHECEQPQEFVAEEYQSGAHEGVREQM</sequence>
<reference evidence="1" key="1">
    <citation type="submission" date="2023-07" db="EMBL/GenBank/DDBJ databases">
        <title>Sorghum-associated microbial communities from plants grown in Nebraska, USA.</title>
        <authorList>
            <person name="Schachtman D."/>
        </authorList>
    </citation>
    <scope>NUCLEOTIDE SEQUENCE</scope>
    <source>
        <strain evidence="1">BE80</strain>
    </source>
</reference>
<evidence type="ECO:0000313" key="1">
    <source>
        <dbReference type="EMBL" id="MDR6722925.1"/>
    </source>
</evidence>
<dbReference type="AlphaFoldDB" id="A0AAP5GYF5"/>